<dbReference type="PANTHER" id="PTHR10644">
    <property type="entry name" value="DNA REPAIR/RNA PROCESSING CPSF FAMILY"/>
    <property type="match status" value="1"/>
</dbReference>
<feature type="compositionally biased region" description="Basic residues" evidence="1">
    <location>
        <begin position="359"/>
        <end position="368"/>
    </location>
</feature>
<dbReference type="AlphaFoldDB" id="A0A7J6P7A6"/>
<accession>A0A7J6P7A6</accession>
<feature type="region of interest" description="Disordered" evidence="1">
    <location>
        <begin position="359"/>
        <end position="392"/>
    </location>
</feature>
<dbReference type="OrthoDB" id="10594115at2759"/>
<organism evidence="2 3">
    <name type="scientific">Perkinsus olseni</name>
    <name type="common">Perkinsus atlanticus</name>
    <dbReference type="NCBI Taxonomy" id="32597"/>
    <lineage>
        <taxon>Eukaryota</taxon>
        <taxon>Sar</taxon>
        <taxon>Alveolata</taxon>
        <taxon>Perkinsozoa</taxon>
        <taxon>Perkinsea</taxon>
        <taxon>Perkinsida</taxon>
        <taxon>Perkinsidae</taxon>
        <taxon>Perkinsus</taxon>
    </lineage>
</organism>
<dbReference type="Proteomes" id="UP000541610">
    <property type="component" value="Unassembled WGS sequence"/>
</dbReference>
<reference evidence="2 3" key="1">
    <citation type="submission" date="2020-04" db="EMBL/GenBank/DDBJ databases">
        <title>Perkinsus olseni comparative genomics.</title>
        <authorList>
            <person name="Bogema D.R."/>
        </authorList>
    </citation>
    <scope>NUCLEOTIDE SEQUENCE [LARGE SCALE GENOMIC DNA]</scope>
    <source>
        <strain evidence="2">00978-12</strain>
    </source>
</reference>
<evidence type="ECO:0000313" key="2">
    <source>
        <dbReference type="EMBL" id="KAF4691998.1"/>
    </source>
</evidence>
<protein>
    <submittedName>
        <fullName evidence="2">Uncharacterized protein</fullName>
    </submittedName>
</protein>
<comment type="caution">
    <text evidence="2">The sequence shown here is derived from an EMBL/GenBank/DDBJ whole genome shotgun (WGS) entry which is preliminary data.</text>
</comment>
<sequence length="448" mass="48545">MSSSSSSTPTSSPPPTTSSDVPMEGSSEDGTDTAPIGTSAFYVSTLQPSTAVVSARSIAQGRYLVVARVTNRIQIFGPFEDDETMGADGSDLEEAAASVMENGPLLEVPVMGRIMTMEVVREFRGDSTTALEAVCSGMLANLYPYPATDNCLRPSHTVCYDNASGTIAIHLFRGQLFVIDIDGILRSKQGGDGSAVTGQAYRMDSVPDAIDMCMLPPREGKEKKGVTLAVLFNEEPISSELKIIFYQLDTEEKTLELASQDTYPKIDVTERQVKRILPSSWQELIAVGPRTISKYHIDQGEYLDDFITTKLTTEVAIDSGAGKWFLVDDEGWLHTLNKSESLEGGEDLSRYYVGDTRKGKAGKRRRAGSTRQRGEEQRGWEKGPSGSTGKSSLVLETLGPVSKGASSAVAVLLDGKLIFVASDVGDAHRLCRIYPQPYLDTASYVRTM</sequence>
<feature type="compositionally biased region" description="Basic and acidic residues" evidence="1">
    <location>
        <begin position="372"/>
        <end position="381"/>
    </location>
</feature>
<proteinExistence type="predicted"/>
<dbReference type="Gene3D" id="2.130.10.10">
    <property type="entry name" value="YVTN repeat-like/Quinoprotein amine dehydrogenase"/>
    <property type="match status" value="1"/>
</dbReference>
<dbReference type="InterPro" id="IPR050358">
    <property type="entry name" value="RSE1/DDB1/CFT1"/>
</dbReference>
<dbReference type="EMBL" id="JABANP010000067">
    <property type="protein sequence ID" value="KAF4691998.1"/>
    <property type="molecule type" value="Genomic_DNA"/>
</dbReference>
<gene>
    <name evidence="2" type="ORF">FOZ60_014323</name>
</gene>
<feature type="compositionally biased region" description="Low complexity" evidence="1">
    <location>
        <begin position="1"/>
        <end position="10"/>
    </location>
</feature>
<evidence type="ECO:0000313" key="3">
    <source>
        <dbReference type="Proteomes" id="UP000541610"/>
    </source>
</evidence>
<feature type="region of interest" description="Disordered" evidence="1">
    <location>
        <begin position="1"/>
        <end position="35"/>
    </location>
</feature>
<evidence type="ECO:0000256" key="1">
    <source>
        <dbReference type="SAM" id="MobiDB-lite"/>
    </source>
</evidence>
<name>A0A7J6P7A6_PEROL</name>
<dbReference type="InterPro" id="IPR015943">
    <property type="entry name" value="WD40/YVTN_repeat-like_dom_sf"/>
</dbReference>